<dbReference type="PATRIC" id="fig|1158609.3.peg.85"/>
<keyword evidence="1" id="KW-0472">Membrane</keyword>
<dbReference type="eggNOG" id="COG4072">
    <property type="taxonomic scope" value="Bacteria"/>
</dbReference>
<dbReference type="Proteomes" id="UP000013781">
    <property type="component" value="Unassembled WGS sequence"/>
</dbReference>
<dbReference type="Pfam" id="PF06030">
    <property type="entry name" value="WxLIP_PGBD"/>
    <property type="match status" value="1"/>
</dbReference>
<dbReference type="Proteomes" id="UP000014157">
    <property type="component" value="Unassembled WGS sequence"/>
</dbReference>
<evidence type="ECO:0000256" key="1">
    <source>
        <dbReference type="SAM" id="Phobius"/>
    </source>
</evidence>
<feature type="transmembrane region" description="Helical" evidence="1">
    <location>
        <begin position="330"/>
        <end position="350"/>
    </location>
</feature>
<evidence type="ECO:0000313" key="5">
    <source>
        <dbReference type="EMBL" id="EOT65092.1"/>
    </source>
</evidence>
<keyword evidence="7" id="KW-1185">Reference proteome</keyword>
<dbReference type="AlphaFoldDB" id="R2RCK3"/>
<organism evidence="4 6">
    <name type="scientific">Enterococcus moraviensis ATCC BAA-383</name>
    <dbReference type="NCBI Taxonomy" id="1158609"/>
    <lineage>
        <taxon>Bacteria</taxon>
        <taxon>Bacillati</taxon>
        <taxon>Bacillota</taxon>
        <taxon>Bacilli</taxon>
        <taxon>Lactobacillales</taxon>
        <taxon>Enterococcaceae</taxon>
        <taxon>Enterococcus</taxon>
    </lineage>
</organism>
<proteinExistence type="predicted"/>
<dbReference type="HOGENOM" id="CLU_051987_2_0_9"/>
<feature type="domain" description="WxL Interacting Protein host binding" evidence="3">
    <location>
        <begin position="185"/>
        <end position="319"/>
    </location>
</feature>
<name>R2RCK3_9ENTE</name>
<evidence type="ECO:0000259" key="2">
    <source>
        <dbReference type="Pfam" id="PF06030"/>
    </source>
</evidence>
<evidence type="ECO:0000313" key="4">
    <source>
        <dbReference type="EMBL" id="EOI06755.1"/>
    </source>
</evidence>
<keyword evidence="1" id="KW-0812">Transmembrane</keyword>
<reference evidence="4 6" key="1">
    <citation type="submission" date="2013-02" db="EMBL/GenBank/DDBJ databases">
        <title>The Genome Sequence of Enterococcus moraviensis BAA-383.</title>
        <authorList>
            <consortium name="The Broad Institute Genome Sequencing Platform"/>
            <consortium name="The Broad Institute Genome Sequencing Center for Infectious Disease"/>
            <person name="Earl A.M."/>
            <person name="Gilmore M.S."/>
            <person name="Lebreton F."/>
            <person name="Walker B."/>
            <person name="Young S.K."/>
            <person name="Zeng Q."/>
            <person name="Gargeya S."/>
            <person name="Fitzgerald M."/>
            <person name="Haas B."/>
            <person name="Abouelleil A."/>
            <person name="Alvarado L."/>
            <person name="Arachchi H.M."/>
            <person name="Berlin A.M."/>
            <person name="Chapman S.B."/>
            <person name="Dewar J."/>
            <person name="Goldberg J."/>
            <person name="Griggs A."/>
            <person name="Gujja S."/>
            <person name="Hansen M."/>
            <person name="Howarth C."/>
            <person name="Imamovic A."/>
            <person name="Larimer J."/>
            <person name="McCowan C."/>
            <person name="Murphy C."/>
            <person name="Neiman D."/>
            <person name="Pearson M."/>
            <person name="Priest M."/>
            <person name="Roberts A."/>
            <person name="Saif S."/>
            <person name="Shea T."/>
            <person name="Sisk P."/>
            <person name="Sykes S."/>
            <person name="Wortman J."/>
            <person name="Nusbaum C."/>
            <person name="Birren B."/>
        </authorList>
    </citation>
    <scope>NUCLEOTIDE SEQUENCE [LARGE SCALE GENOMIC DNA]</scope>
    <source>
        <strain evidence="4 6">ATCC BAA-383</strain>
    </source>
</reference>
<dbReference type="InterPro" id="IPR010317">
    <property type="entry name" value="WxLIP_PGBD"/>
</dbReference>
<dbReference type="STRING" id="155617.RV09_GL003155"/>
<keyword evidence="1" id="KW-1133">Transmembrane helix</keyword>
<sequence length="371" mass="41988">MYVRPLHNVYIAIKNGGIYMLKYPHKVLVALLFLLFGCLVVPVSVQAQDAEYEVKAIPSTKQVDQTKTYFDLRLDPEEKQTITVRVTNKVDHEITINTDVKTATTNTNGIVEYSNSDQNQSIGLPADISKLVKANASKLTLAPHESKNVDYTISMPKEEFSGVLSGGIIFTSDVSKTKSTDSTADVAINNQFGYVIALILRGDKDVSPDLQFPEVSLGQINNRNTVFAHLANPNAAYLNKLNVDVKIKKKNSDKILYEEKKKDMQMAPNSIFNYPISLQETEFKPGKYTLSVHAESKGKTWDFDKEFEIKAKEAKNLNKQAFIHQNKTNYLLYLILFLVFLLGILLFIIYRKRQQKIKALEDQLAELKKKE</sequence>
<feature type="domain" description="WxL Interacting Protein peptidoglycan binding" evidence="2">
    <location>
        <begin position="52"/>
        <end position="171"/>
    </location>
</feature>
<dbReference type="Pfam" id="PF11797">
    <property type="entry name" value="WxLIP_HBD"/>
    <property type="match status" value="1"/>
</dbReference>
<accession>R2RCK3</accession>
<dbReference type="EMBL" id="ASWB01000004">
    <property type="protein sequence ID" value="EOT65092.1"/>
    <property type="molecule type" value="Genomic_DNA"/>
</dbReference>
<evidence type="ECO:0000313" key="7">
    <source>
        <dbReference type="Proteomes" id="UP000014157"/>
    </source>
</evidence>
<dbReference type="InterPro" id="IPR021759">
    <property type="entry name" value="WxLIP_HBD"/>
</dbReference>
<reference evidence="5 7" key="2">
    <citation type="submission" date="2013-03" db="EMBL/GenBank/DDBJ databases">
        <title>The Genome Sequence of Enterococcus moraviensis BAA-383 (PacBio/Illumina hybrid assembly).</title>
        <authorList>
            <consortium name="The Broad Institute Genomics Platform"/>
            <consortium name="The Broad Institute Genome Sequencing Center for Infectious Disease"/>
            <person name="Earl A."/>
            <person name="Russ C."/>
            <person name="Gilmore M."/>
            <person name="Surin D."/>
            <person name="Walker B."/>
            <person name="Young S."/>
            <person name="Zeng Q."/>
            <person name="Gargeya S."/>
            <person name="Fitzgerald M."/>
            <person name="Haas B."/>
            <person name="Abouelleil A."/>
            <person name="Allen A.W."/>
            <person name="Alvarado L."/>
            <person name="Arachchi H.M."/>
            <person name="Berlin A.M."/>
            <person name="Chapman S.B."/>
            <person name="Gainer-Dewar J."/>
            <person name="Goldberg J."/>
            <person name="Griggs A."/>
            <person name="Gujja S."/>
            <person name="Hansen M."/>
            <person name="Howarth C."/>
            <person name="Imamovic A."/>
            <person name="Ireland A."/>
            <person name="Larimer J."/>
            <person name="McCowan C."/>
            <person name="Murphy C."/>
            <person name="Pearson M."/>
            <person name="Poon T.W."/>
            <person name="Priest M."/>
            <person name="Roberts A."/>
            <person name="Saif S."/>
            <person name="Shea T."/>
            <person name="Sisk P."/>
            <person name="Sykes S."/>
            <person name="Wortman J."/>
            <person name="Nusbaum C."/>
            <person name="Birren B."/>
        </authorList>
    </citation>
    <scope>NUCLEOTIDE SEQUENCE [LARGE SCALE GENOMIC DNA]</scope>
    <source>
        <strain evidence="5 7">ATCC BAA-383</strain>
    </source>
</reference>
<gene>
    <name evidence="5" type="ORF">I586_02826</name>
    <name evidence="4" type="ORF">UAY_00097</name>
</gene>
<dbReference type="EMBL" id="AJAS01000002">
    <property type="protein sequence ID" value="EOI06755.1"/>
    <property type="molecule type" value="Genomic_DNA"/>
</dbReference>
<comment type="caution">
    <text evidence="4">The sequence shown here is derived from an EMBL/GenBank/DDBJ whole genome shotgun (WGS) entry which is preliminary data.</text>
</comment>
<protein>
    <submittedName>
        <fullName evidence="4">Uncharacterized protein</fullName>
    </submittedName>
</protein>
<evidence type="ECO:0000313" key="6">
    <source>
        <dbReference type="Proteomes" id="UP000013781"/>
    </source>
</evidence>
<evidence type="ECO:0000259" key="3">
    <source>
        <dbReference type="Pfam" id="PF11797"/>
    </source>
</evidence>